<organism evidence="3 4">
    <name type="scientific">Myxococcus llanfairpwllgwyngyllgogerychwyrndrobwllllantysiliogogogochensis</name>
    <dbReference type="NCBI Taxonomy" id="2590453"/>
    <lineage>
        <taxon>Bacteria</taxon>
        <taxon>Pseudomonadati</taxon>
        <taxon>Myxococcota</taxon>
        <taxon>Myxococcia</taxon>
        <taxon>Myxococcales</taxon>
        <taxon>Cystobacterineae</taxon>
        <taxon>Myxococcaceae</taxon>
        <taxon>Myxococcus</taxon>
    </lineage>
</organism>
<dbReference type="InterPro" id="IPR008160">
    <property type="entry name" value="Collagen"/>
</dbReference>
<protein>
    <submittedName>
        <fullName evidence="3">Collagen-like protein</fullName>
    </submittedName>
</protein>
<feature type="compositionally biased region" description="Low complexity" evidence="1">
    <location>
        <begin position="26"/>
        <end position="35"/>
    </location>
</feature>
<comment type="caution">
    <text evidence="3">The sequence shown here is derived from an EMBL/GenBank/DDBJ whole genome shotgun (WGS) entry which is preliminary data.</text>
</comment>
<accession>A0A540X0R8</accession>
<keyword evidence="4" id="KW-1185">Reference proteome</keyword>
<keyword evidence="2" id="KW-0732">Signal</keyword>
<dbReference type="EMBL" id="VIFM01000057">
    <property type="protein sequence ID" value="TQF14861.1"/>
    <property type="molecule type" value="Genomic_DNA"/>
</dbReference>
<gene>
    <name evidence="3" type="ORF">FJV41_16675</name>
</gene>
<keyword evidence="3" id="KW-0176">Collagen</keyword>
<dbReference type="PROSITE" id="PS51257">
    <property type="entry name" value="PROKAR_LIPOPROTEIN"/>
    <property type="match status" value="1"/>
</dbReference>
<dbReference type="AlphaFoldDB" id="A0A540X0R8"/>
<name>A0A540X0R8_9BACT</name>
<proteinExistence type="predicted"/>
<evidence type="ECO:0000313" key="3">
    <source>
        <dbReference type="EMBL" id="TQF14861.1"/>
    </source>
</evidence>
<dbReference type="OrthoDB" id="5518027at2"/>
<feature type="signal peptide" evidence="2">
    <location>
        <begin position="1"/>
        <end position="21"/>
    </location>
</feature>
<sequence length="331" mass="33952">MTKTPWRALAPLLLCCLFTTAACTTEGPTGTQGPQGPQGPRGPEGGPPGPQGEQGLQGAQGPKGDTGERGPQGVQGAQGVRGETGSTGAQGPQGMEGPRGVVGPQGVQGPKGDTGAQGPMGPMGQAPQLCTPGESFCEGTSLWSCTRTGTDAVLGMKCEGDGTATNPMGCFTTGCNGNAAACCRTVKPTCHWNLTSPSSTGVFYEASTYSTTPTTGEWFCSPPTYCATDDGFDVSLTHFTSRAPTCGVAFTGVSFRIKRPLPAPGTVYTLPDSRVTSIRLNSQLPTSACGSWTGRLTWNSEVPTWSVSLDLTCSETGKSHIRLVGTFGGDR</sequence>
<feature type="chain" id="PRO_5022073788" evidence="2">
    <location>
        <begin position="22"/>
        <end position="331"/>
    </location>
</feature>
<evidence type="ECO:0000256" key="1">
    <source>
        <dbReference type="SAM" id="MobiDB-lite"/>
    </source>
</evidence>
<reference evidence="3 4" key="1">
    <citation type="submission" date="2019-06" db="EMBL/GenBank/DDBJ databases">
        <authorList>
            <person name="Livingstone P."/>
            <person name="Whitworth D."/>
        </authorList>
    </citation>
    <scope>NUCLEOTIDE SEQUENCE [LARGE SCALE GENOMIC DNA]</scope>
    <source>
        <strain evidence="3 4">AM401</strain>
    </source>
</reference>
<dbReference type="RefSeq" id="WP_141643484.1">
    <property type="nucleotide sequence ID" value="NZ_VIFM01000057.1"/>
</dbReference>
<feature type="compositionally biased region" description="Low complexity" evidence="1">
    <location>
        <begin position="98"/>
        <end position="111"/>
    </location>
</feature>
<dbReference type="Proteomes" id="UP000315369">
    <property type="component" value="Unassembled WGS sequence"/>
</dbReference>
<feature type="region of interest" description="Disordered" evidence="1">
    <location>
        <begin position="26"/>
        <end position="120"/>
    </location>
</feature>
<dbReference type="PANTHER" id="PTHR24637">
    <property type="entry name" value="COLLAGEN"/>
    <property type="match status" value="1"/>
</dbReference>
<dbReference type="Pfam" id="PF01391">
    <property type="entry name" value="Collagen"/>
    <property type="match status" value="1"/>
</dbReference>
<evidence type="ECO:0000256" key="2">
    <source>
        <dbReference type="SAM" id="SignalP"/>
    </source>
</evidence>
<evidence type="ECO:0000313" key="4">
    <source>
        <dbReference type="Proteomes" id="UP000315369"/>
    </source>
</evidence>
<feature type="compositionally biased region" description="Low complexity" evidence="1">
    <location>
        <begin position="51"/>
        <end position="62"/>
    </location>
</feature>